<evidence type="ECO:0000259" key="13">
    <source>
        <dbReference type="PROSITE" id="PS51483"/>
    </source>
</evidence>
<keyword evidence="11" id="KW-0648">Protein biosynthesis</keyword>
<evidence type="ECO:0000256" key="11">
    <source>
        <dbReference type="ARBA" id="ARBA00022917"/>
    </source>
</evidence>
<dbReference type="InterPro" id="IPR041616">
    <property type="entry name" value="PheRS_beta_core"/>
</dbReference>
<dbReference type="InterPro" id="IPR045060">
    <property type="entry name" value="Phe-tRNA-ligase_IIc_bsu"/>
</dbReference>
<dbReference type="AlphaFoldDB" id="A0A218NM07"/>
<evidence type="ECO:0000256" key="10">
    <source>
        <dbReference type="ARBA" id="ARBA00022842"/>
    </source>
</evidence>
<keyword evidence="15" id="KW-1185">Reference proteome</keyword>
<comment type="similarity">
    <text evidence="3">Belongs to the phenylalanyl-tRNA synthetase beta subunit family. Type 2 subfamily.</text>
</comment>
<dbReference type="InterPro" id="IPR005146">
    <property type="entry name" value="B3/B4_tRNA-bd"/>
</dbReference>
<dbReference type="GO" id="GO:0004826">
    <property type="term" value="F:phenylalanine-tRNA ligase activity"/>
    <property type="evidence" value="ECO:0007669"/>
    <property type="project" value="UniProtKB-EC"/>
</dbReference>
<evidence type="ECO:0000256" key="6">
    <source>
        <dbReference type="ARBA" id="ARBA00022598"/>
    </source>
</evidence>
<evidence type="ECO:0000313" key="14">
    <source>
        <dbReference type="EMBL" id="ASI13492.1"/>
    </source>
</evidence>
<dbReference type="GO" id="GO:0000287">
    <property type="term" value="F:magnesium ion binding"/>
    <property type="evidence" value="ECO:0007669"/>
    <property type="project" value="InterPro"/>
</dbReference>
<dbReference type="GO" id="GO:0009328">
    <property type="term" value="C:phenylalanine-tRNA ligase complex"/>
    <property type="evidence" value="ECO:0007669"/>
    <property type="project" value="TreeGrafter"/>
</dbReference>
<evidence type="ECO:0000256" key="3">
    <source>
        <dbReference type="ARBA" id="ARBA00007438"/>
    </source>
</evidence>
<comment type="cofactor">
    <cofactor evidence="1">
        <name>Mg(2+)</name>
        <dbReference type="ChEBI" id="CHEBI:18420"/>
    </cofactor>
</comment>
<dbReference type="Gene3D" id="3.50.40.10">
    <property type="entry name" value="Phenylalanyl-trna Synthetase, Chain B, domain 3"/>
    <property type="match status" value="1"/>
</dbReference>
<dbReference type="InterPro" id="IPR004531">
    <property type="entry name" value="Phe-tRNA-synth_IIc_bsu_arc_euk"/>
</dbReference>
<feature type="domain" description="B5" evidence="13">
    <location>
        <begin position="269"/>
        <end position="345"/>
    </location>
</feature>
<dbReference type="EC" id="6.1.1.20" evidence="4"/>
<keyword evidence="10" id="KW-0460">Magnesium</keyword>
<evidence type="ECO:0000256" key="7">
    <source>
        <dbReference type="ARBA" id="ARBA00022723"/>
    </source>
</evidence>
<dbReference type="Pfam" id="PF03484">
    <property type="entry name" value="B5"/>
    <property type="match status" value="1"/>
</dbReference>
<evidence type="ECO:0000256" key="12">
    <source>
        <dbReference type="ARBA" id="ARBA00023146"/>
    </source>
</evidence>
<accession>A0A218NM07</accession>
<evidence type="ECO:0000256" key="8">
    <source>
        <dbReference type="ARBA" id="ARBA00022741"/>
    </source>
</evidence>
<dbReference type="PANTHER" id="PTHR10947">
    <property type="entry name" value="PHENYLALANYL-TRNA SYNTHETASE BETA CHAIN AND LEUCINE-RICH REPEAT-CONTAINING PROTEIN 47"/>
    <property type="match status" value="1"/>
</dbReference>
<dbReference type="GO" id="GO:0005524">
    <property type="term" value="F:ATP binding"/>
    <property type="evidence" value="ECO:0007669"/>
    <property type="project" value="UniProtKB-KW"/>
</dbReference>
<dbReference type="CDD" id="cd00769">
    <property type="entry name" value="PheRS_beta_core"/>
    <property type="match status" value="1"/>
</dbReference>
<dbReference type="InterPro" id="IPR045864">
    <property type="entry name" value="aa-tRNA-synth_II/BPL/LPL"/>
</dbReference>
<keyword evidence="9" id="KW-0067">ATP-binding</keyword>
<dbReference type="PANTHER" id="PTHR10947:SF0">
    <property type="entry name" value="PHENYLALANINE--TRNA LIGASE BETA SUBUNIT"/>
    <property type="match status" value="1"/>
</dbReference>
<evidence type="ECO:0000256" key="4">
    <source>
        <dbReference type="ARBA" id="ARBA00012814"/>
    </source>
</evidence>
<keyword evidence="8" id="KW-0547">Nucleotide-binding</keyword>
<dbReference type="PROSITE" id="PS51483">
    <property type="entry name" value="B5"/>
    <property type="match status" value="1"/>
</dbReference>
<dbReference type="InterPro" id="IPR005147">
    <property type="entry name" value="tRNA_synthase_B5-dom"/>
</dbReference>
<dbReference type="RefSeq" id="WP_269799410.1">
    <property type="nucleotide sequence ID" value="NZ_CP019964.1"/>
</dbReference>
<gene>
    <name evidence="14" type="ORF">Mia14_0155</name>
</gene>
<protein>
    <recommendedName>
        <fullName evidence="4">phenylalanine--tRNA ligase</fullName>
        <ecNumber evidence="4">6.1.1.20</ecNumber>
    </recommendedName>
</protein>
<dbReference type="Pfam" id="PF17759">
    <property type="entry name" value="tRNA_synthFbeta"/>
    <property type="match status" value="1"/>
</dbReference>
<evidence type="ECO:0000256" key="5">
    <source>
        <dbReference type="ARBA" id="ARBA00022490"/>
    </source>
</evidence>
<evidence type="ECO:0000256" key="9">
    <source>
        <dbReference type="ARBA" id="ARBA00022840"/>
    </source>
</evidence>
<keyword evidence="5" id="KW-0963">Cytoplasm</keyword>
<dbReference type="NCBIfam" id="TIGR00471">
    <property type="entry name" value="pheT_arch"/>
    <property type="match status" value="1"/>
</dbReference>
<keyword evidence="12 14" id="KW-0030">Aminoacyl-tRNA synthetase</keyword>
<reference evidence="14 15" key="1">
    <citation type="journal article" date="2017" name="Nat. Commun.">
        <title>'ARMAN' archaea depend on association with euryarchaeal host in culture and in situ.</title>
        <authorList>
            <person name="Golyshina O."/>
            <person name="Toshchakov S."/>
            <person name="Makarova K."/>
            <person name="Gavrilov S."/>
            <person name="Korzhenkov A."/>
            <person name="La Cono V."/>
            <person name="Arcadi E."/>
            <person name="Nechitaylo T."/>
            <person name="Ferrer M."/>
            <person name="Kublanov I."/>
            <person name="Wolf Y."/>
            <person name="Yakimov M."/>
            <person name="Golyshin P."/>
            <person name="Slesarev A."/>
            <person name="Kozyavkin S."/>
        </authorList>
    </citation>
    <scope>NUCLEOTIDE SEQUENCE [LARGE SCALE GENOMIC DNA]</scope>
    <source>
        <strain evidence="14 15">Mia14</strain>
    </source>
</reference>
<organism evidence="14 15">
    <name type="scientific">Candidatus Mancarchaeum acidiphilum</name>
    <dbReference type="NCBI Taxonomy" id="1920749"/>
    <lineage>
        <taxon>Archaea</taxon>
        <taxon>Candidatus Micrarchaeota</taxon>
        <taxon>Candidatus Mancarchaeum</taxon>
    </lineage>
</organism>
<dbReference type="Gene3D" id="3.30.56.10">
    <property type="match status" value="1"/>
</dbReference>
<dbReference type="SUPFAM" id="SSF55681">
    <property type="entry name" value="Class II aaRS and biotin synthetases"/>
    <property type="match status" value="1"/>
</dbReference>
<dbReference type="Gene3D" id="3.30.930.10">
    <property type="entry name" value="Bira Bifunctional Protein, Domain 2"/>
    <property type="match status" value="1"/>
</dbReference>
<dbReference type="Proteomes" id="UP000197679">
    <property type="component" value="Chromosome"/>
</dbReference>
<comment type="subcellular location">
    <subcellularLocation>
        <location evidence="2">Cytoplasm</location>
    </subcellularLocation>
</comment>
<dbReference type="SMART" id="SM00874">
    <property type="entry name" value="B5"/>
    <property type="match status" value="1"/>
</dbReference>
<evidence type="ECO:0000256" key="2">
    <source>
        <dbReference type="ARBA" id="ARBA00004496"/>
    </source>
</evidence>
<proteinExistence type="inferred from homology"/>
<name>A0A218NM07_9ARCH</name>
<keyword evidence="7" id="KW-0479">Metal-binding</keyword>
<dbReference type="GO" id="GO:0006432">
    <property type="term" value="P:phenylalanyl-tRNA aminoacylation"/>
    <property type="evidence" value="ECO:0007669"/>
    <property type="project" value="InterPro"/>
</dbReference>
<dbReference type="KEGG" id="marh:Mia14_0155"/>
<dbReference type="Pfam" id="PF03483">
    <property type="entry name" value="B3_4"/>
    <property type="match status" value="1"/>
</dbReference>
<dbReference type="InterPro" id="IPR020825">
    <property type="entry name" value="Phe-tRNA_synthase-like_B3/B4"/>
</dbReference>
<dbReference type="SUPFAM" id="SSF46955">
    <property type="entry name" value="Putative DNA-binding domain"/>
    <property type="match status" value="1"/>
</dbReference>
<evidence type="ECO:0000256" key="1">
    <source>
        <dbReference type="ARBA" id="ARBA00001946"/>
    </source>
</evidence>
<sequence>MATVTFYNKDVEKFMDLDVFKSQISELGMSLEDSNDTSTVVDITPNRPELLYFNNFMREVRLHLGTVKPRSYDSAIGDFEGDLYISPEFRSLRPYGIAFAAKNVDLSGNGLEYLINFTEKLTDTYGRKRKKVALGIHNLDKIVFPLFYNLSDDKEFTPLRYGKAARFSEFVKEGDKEGYSSIFESIEGRYPILKDKSKTLSLVPVINSDETSVGTSTRNILIDINGSDETAVQNTARIIASSLIDIGASIHPVKVHMTQNKSSFVSIDLKGRKVALHFKDFNSRIGLDEKSERCLDLISRSGYLVKSSNSSSATIVIPPYRTDVFGKIDIVEDMAIAYGYNNITPKEISGVYGYGSLDTLTEFKNDISGLLVGLGYSEALNFYLTNRQVEFEYMLQDDPGSVSLLSSKTSTFGIVRTKLLPNLMMNLKTSADQPMPQKLFEIGNVYRVEKGKVSEYLNIAIVAEGAKVNFNDVKADLEAFCNYLGLNLELKESKDPAFIEGRTADIYIDGIKKGIMGEINPEVLLNFSLLEPVSALELRIKKLDY</sequence>
<dbReference type="GeneID" id="33313714"/>
<evidence type="ECO:0000313" key="15">
    <source>
        <dbReference type="Proteomes" id="UP000197679"/>
    </source>
</evidence>
<dbReference type="GO" id="GO:0003723">
    <property type="term" value="F:RNA binding"/>
    <property type="evidence" value="ECO:0007669"/>
    <property type="project" value="InterPro"/>
</dbReference>
<keyword evidence="6" id="KW-0436">Ligase</keyword>
<dbReference type="SMART" id="SM00873">
    <property type="entry name" value="B3_4"/>
    <property type="match status" value="1"/>
</dbReference>
<dbReference type="InterPro" id="IPR009061">
    <property type="entry name" value="DNA-bd_dom_put_sf"/>
</dbReference>
<dbReference type="EMBL" id="CP019964">
    <property type="protein sequence ID" value="ASI13492.1"/>
    <property type="molecule type" value="Genomic_DNA"/>
</dbReference>